<proteinExistence type="predicted"/>
<evidence type="ECO:0000256" key="4">
    <source>
        <dbReference type="ARBA" id="ARBA00022679"/>
    </source>
</evidence>
<dbReference type="PANTHER" id="PTHR24421:SF10">
    <property type="entry name" value="NITRATE_NITRITE SENSOR PROTEIN NARQ"/>
    <property type="match status" value="1"/>
</dbReference>
<dbReference type="InterPro" id="IPR050482">
    <property type="entry name" value="Sensor_HK_TwoCompSys"/>
</dbReference>
<evidence type="ECO:0000256" key="9">
    <source>
        <dbReference type="SAM" id="Phobius"/>
    </source>
</evidence>
<keyword evidence="7" id="KW-0067">ATP-binding</keyword>
<evidence type="ECO:0000256" key="5">
    <source>
        <dbReference type="ARBA" id="ARBA00022741"/>
    </source>
</evidence>
<dbReference type="RefSeq" id="WP_310305625.1">
    <property type="nucleotide sequence ID" value="NZ_BAAAPS010000005.1"/>
</dbReference>
<feature type="transmembrane region" description="Helical" evidence="9">
    <location>
        <begin position="106"/>
        <end position="123"/>
    </location>
</feature>
<keyword evidence="9" id="KW-0812">Transmembrane</keyword>
<evidence type="ECO:0000256" key="3">
    <source>
        <dbReference type="ARBA" id="ARBA00022553"/>
    </source>
</evidence>
<evidence type="ECO:0000256" key="6">
    <source>
        <dbReference type="ARBA" id="ARBA00022777"/>
    </source>
</evidence>
<feature type="domain" description="Histidine kinase/HSP90-like ATPase" evidence="10">
    <location>
        <begin position="291"/>
        <end position="383"/>
    </location>
</feature>
<dbReference type="EC" id="2.7.13.3" evidence="2"/>
<evidence type="ECO:0000313" key="12">
    <source>
        <dbReference type="Proteomes" id="UP001183648"/>
    </source>
</evidence>
<reference evidence="11 12" key="1">
    <citation type="submission" date="2023-07" db="EMBL/GenBank/DDBJ databases">
        <title>Sequencing the genomes of 1000 actinobacteria strains.</title>
        <authorList>
            <person name="Klenk H.-P."/>
        </authorList>
    </citation>
    <scope>NUCLEOTIDE SEQUENCE [LARGE SCALE GENOMIC DNA]</scope>
    <source>
        <strain evidence="11 12">DSM 19426</strain>
    </source>
</reference>
<dbReference type="GO" id="GO:0016301">
    <property type="term" value="F:kinase activity"/>
    <property type="evidence" value="ECO:0007669"/>
    <property type="project" value="UniProtKB-KW"/>
</dbReference>
<name>A0ABU2C0R8_9ACTN</name>
<keyword evidence="12" id="KW-1185">Reference proteome</keyword>
<evidence type="ECO:0000256" key="8">
    <source>
        <dbReference type="ARBA" id="ARBA00023012"/>
    </source>
</evidence>
<dbReference type="Proteomes" id="UP001183648">
    <property type="component" value="Unassembled WGS sequence"/>
</dbReference>
<dbReference type="PANTHER" id="PTHR24421">
    <property type="entry name" value="NITRATE/NITRITE SENSOR PROTEIN NARX-RELATED"/>
    <property type="match status" value="1"/>
</dbReference>
<feature type="transmembrane region" description="Helical" evidence="9">
    <location>
        <begin position="135"/>
        <end position="154"/>
    </location>
</feature>
<dbReference type="Pfam" id="PF07730">
    <property type="entry name" value="HisKA_3"/>
    <property type="match status" value="1"/>
</dbReference>
<protein>
    <recommendedName>
        <fullName evidence="2">histidine kinase</fullName>
        <ecNumber evidence="2">2.7.13.3</ecNumber>
    </recommendedName>
</protein>
<dbReference type="InterPro" id="IPR011712">
    <property type="entry name" value="Sig_transdc_His_kin_sub3_dim/P"/>
</dbReference>
<dbReference type="InterPro" id="IPR036890">
    <property type="entry name" value="HATPase_C_sf"/>
</dbReference>
<comment type="catalytic activity">
    <reaction evidence="1">
        <text>ATP + protein L-histidine = ADP + protein N-phospho-L-histidine.</text>
        <dbReference type="EC" id="2.7.13.3"/>
    </reaction>
</comment>
<evidence type="ECO:0000256" key="1">
    <source>
        <dbReference type="ARBA" id="ARBA00000085"/>
    </source>
</evidence>
<keyword evidence="9" id="KW-0472">Membrane</keyword>
<keyword evidence="8" id="KW-0902">Two-component regulatory system</keyword>
<dbReference type="PROSITE" id="PS51318">
    <property type="entry name" value="TAT"/>
    <property type="match status" value="1"/>
</dbReference>
<dbReference type="InterPro" id="IPR006311">
    <property type="entry name" value="TAT_signal"/>
</dbReference>
<dbReference type="Gene3D" id="3.30.565.10">
    <property type="entry name" value="Histidine kinase-like ATPase, C-terminal domain"/>
    <property type="match status" value="1"/>
</dbReference>
<dbReference type="CDD" id="cd16917">
    <property type="entry name" value="HATPase_UhpB-NarQ-NarX-like"/>
    <property type="match status" value="1"/>
</dbReference>
<evidence type="ECO:0000259" key="10">
    <source>
        <dbReference type="SMART" id="SM00387"/>
    </source>
</evidence>
<dbReference type="Pfam" id="PF02518">
    <property type="entry name" value="HATPase_c"/>
    <property type="match status" value="1"/>
</dbReference>
<keyword evidence="5" id="KW-0547">Nucleotide-binding</keyword>
<evidence type="ECO:0000313" key="11">
    <source>
        <dbReference type="EMBL" id="MDR7364219.1"/>
    </source>
</evidence>
<evidence type="ECO:0000256" key="2">
    <source>
        <dbReference type="ARBA" id="ARBA00012438"/>
    </source>
</evidence>
<keyword evidence="3" id="KW-0597">Phosphoprotein</keyword>
<dbReference type="EMBL" id="JAVDYG010000001">
    <property type="protein sequence ID" value="MDR7364219.1"/>
    <property type="molecule type" value="Genomic_DNA"/>
</dbReference>
<keyword evidence="9" id="KW-1133">Transmembrane helix</keyword>
<dbReference type="SMART" id="SM00387">
    <property type="entry name" value="HATPase_c"/>
    <property type="match status" value="1"/>
</dbReference>
<accession>A0ABU2C0R8</accession>
<sequence length="385" mass="40107">MSAASRRSVLDGALAAAVVAAGLAELLVPFASVQGSGSRAVTSAAVVVVGGVLCLRRVAPLATAAVALLAWPALFSLTPLYVLFWGQFVPMAIALFSVARHGRGRAPYAGAALGAAALLFFDLRVDALQGASEIVFHWAVFALTWSAGRALAVHERRSLLHLQRAVDAEVSAASAVLQAIVDERTRIARELHDVVAHAVSSIVVQAGAAEQVVESDPAYVRARLETIRTSGSEALEEMRRVVAILRQEGDAGALAPQPGVGLIPGLLAEARAQGLDVEWVTEGEVVPLSPGLDLAVYRIVQEALTNVRRHAHATRVLVRLAYDARGVRVDVSDDGCGSSASTGPRGHGLVGMTERAALYGGTVRSGPAADRGFVVIAELPLTGAR</sequence>
<comment type="caution">
    <text evidence="11">The sequence shown here is derived from an EMBL/GenBank/DDBJ whole genome shotgun (WGS) entry which is preliminary data.</text>
</comment>
<dbReference type="Gene3D" id="1.20.5.1930">
    <property type="match status" value="1"/>
</dbReference>
<keyword evidence="4" id="KW-0808">Transferase</keyword>
<evidence type="ECO:0000256" key="7">
    <source>
        <dbReference type="ARBA" id="ARBA00022840"/>
    </source>
</evidence>
<feature type="transmembrane region" description="Helical" evidence="9">
    <location>
        <begin position="12"/>
        <end position="33"/>
    </location>
</feature>
<dbReference type="InterPro" id="IPR003594">
    <property type="entry name" value="HATPase_dom"/>
</dbReference>
<keyword evidence="6 11" id="KW-0418">Kinase</keyword>
<dbReference type="SUPFAM" id="SSF55874">
    <property type="entry name" value="ATPase domain of HSP90 chaperone/DNA topoisomerase II/histidine kinase"/>
    <property type="match status" value="1"/>
</dbReference>
<organism evidence="11 12">
    <name type="scientific">Nocardioides marmoribigeumensis</name>
    <dbReference type="NCBI Taxonomy" id="433649"/>
    <lineage>
        <taxon>Bacteria</taxon>
        <taxon>Bacillati</taxon>
        <taxon>Actinomycetota</taxon>
        <taxon>Actinomycetes</taxon>
        <taxon>Propionibacteriales</taxon>
        <taxon>Nocardioidaceae</taxon>
        <taxon>Nocardioides</taxon>
    </lineage>
</organism>
<gene>
    <name evidence="11" type="ORF">J2S63_003772</name>
</gene>